<keyword evidence="4" id="KW-0456">Lyase</keyword>
<dbReference type="OrthoDB" id="311172at2759"/>
<dbReference type="GO" id="GO:0004857">
    <property type="term" value="F:enzyme inhibitor activity"/>
    <property type="evidence" value="ECO:0007669"/>
    <property type="project" value="TreeGrafter"/>
</dbReference>
<evidence type="ECO:0000256" key="3">
    <source>
        <dbReference type="ARBA" id="ARBA00014974"/>
    </source>
</evidence>
<dbReference type="EMBL" id="CAJVOS010000027">
    <property type="protein sequence ID" value="CAG8126146.1"/>
    <property type="molecule type" value="Genomic_DNA"/>
</dbReference>
<evidence type="ECO:0000256" key="1">
    <source>
        <dbReference type="ARBA" id="ARBA00006198"/>
    </source>
</evidence>
<dbReference type="InterPro" id="IPR043129">
    <property type="entry name" value="ATPase_NBD"/>
</dbReference>
<organism evidence="8 9">
    <name type="scientific">Penicillium olsonii</name>
    <dbReference type="NCBI Taxonomy" id="99116"/>
    <lineage>
        <taxon>Eukaryota</taxon>
        <taxon>Fungi</taxon>
        <taxon>Dikarya</taxon>
        <taxon>Ascomycota</taxon>
        <taxon>Pezizomycotina</taxon>
        <taxon>Eurotiomycetes</taxon>
        <taxon>Eurotiomycetidae</taxon>
        <taxon>Eurotiales</taxon>
        <taxon>Aspergillaceae</taxon>
        <taxon>Penicillium</taxon>
    </lineage>
</organism>
<dbReference type="InterPro" id="IPR005488">
    <property type="entry name" value="Etherase_MurQ"/>
</dbReference>
<dbReference type="CDD" id="cd05007">
    <property type="entry name" value="SIS_Etherase"/>
    <property type="match status" value="1"/>
</dbReference>
<evidence type="ECO:0000313" key="8">
    <source>
        <dbReference type="EMBL" id="CAG8126146.1"/>
    </source>
</evidence>
<dbReference type="InterPro" id="IPR002731">
    <property type="entry name" value="ATPase_BadF"/>
</dbReference>
<dbReference type="GO" id="GO:0070095">
    <property type="term" value="F:fructose-6-phosphate binding"/>
    <property type="evidence" value="ECO:0007669"/>
    <property type="project" value="TreeGrafter"/>
</dbReference>
<feature type="domain" description="SIS" evidence="7">
    <location>
        <begin position="64"/>
        <end position="230"/>
    </location>
</feature>
<dbReference type="InterPro" id="IPR040190">
    <property type="entry name" value="MURQ/GCKR"/>
</dbReference>
<dbReference type="GO" id="GO:0016835">
    <property type="term" value="F:carbon-oxygen lyase activity"/>
    <property type="evidence" value="ECO:0007669"/>
    <property type="project" value="InterPro"/>
</dbReference>
<protein>
    <recommendedName>
        <fullName evidence="3">N-acetyl-D-glucosamine kinase</fullName>
        <ecNumber evidence="2">2.7.1.59</ecNumber>
    </recommendedName>
    <alternativeName>
        <fullName evidence="6">GlcNAc kinase</fullName>
    </alternativeName>
</protein>
<dbReference type="InterPro" id="IPR046348">
    <property type="entry name" value="SIS_dom_sf"/>
</dbReference>
<dbReference type="GO" id="GO:0019899">
    <property type="term" value="F:enzyme binding"/>
    <property type="evidence" value="ECO:0007669"/>
    <property type="project" value="TreeGrafter"/>
</dbReference>
<evidence type="ECO:0000256" key="4">
    <source>
        <dbReference type="ARBA" id="ARBA00023239"/>
    </source>
</evidence>
<dbReference type="NCBIfam" id="NF009222">
    <property type="entry name" value="PRK12570.1"/>
    <property type="match status" value="1"/>
</dbReference>
<evidence type="ECO:0000256" key="6">
    <source>
        <dbReference type="ARBA" id="ARBA00031123"/>
    </source>
</evidence>
<dbReference type="NCBIfam" id="TIGR00274">
    <property type="entry name" value="N-acetylmuramic acid 6-phosphate etherase"/>
    <property type="match status" value="1"/>
</dbReference>
<dbReference type="NCBIfam" id="NF003915">
    <property type="entry name" value="PRK05441.1"/>
    <property type="match status" value="1"/>
</dbReference>
<dbReference type="HAMAP" id="MF_00068">
    <property type="entry name" value="MurQ"/>
    <property type="match status" value="1"/>
</dbReference>
<dbReference type="Pfam" id="PF01869">
    <property type="entry name" value="BcrAD_BadFG"/>
    <property type="match status" value="1"/>
</dbReference>
<dbReference type="PROSITE" id="PS51464">
    <property type="entry name" value="SIS"/>
    <property type="match status" value="1"/>
</dbReference>
<keyword evidence="9" id="KW-1185">Reference proteome</keyword>
<dbReference type="GO" id="GO:0030246">
    <property type="term" value="F:carbohydrate binding"/>
    <property type="evidence" value="ECO:0007669"/>
    <property type="project" value="TreeGrafter"/>
</dbReference>
<dbReference type="FunFam" id="3.40.50.10490:FF:000014">
    <property type="entry name" value="N-acetylmuramic acid 6-phosphate etherase"/>
    <property type="match status" value="1"/>
</dbReference>
<dbReference type="GO" id="GO:0005654">
    <property type="term" value="C:nucleoplasm"/>
    <property type="evidence" value="ECO:0007669"/>
    <property type="project" value="TreeGrafter"/>
</dbReference>
<sequence length="669" mass="70687">MASDHSMDLENLAKLQTEGVNPRTVHIDQLSTLDMCTLINSDDQHVPHSVVPCLPEIAGAIDALAPRVSQGGRVIYVGAGTSGRLGILDASEIPPTFAAPRSQFLGLIAGGDEAIRQAQEGAEDDRLAGEEDMRRLNLNPELDSIIGIASSGRTPYVLGCLAFAKGLGCMTIGLVCTSPSAIGLSGNADFVIAPLPGPEVVTGSTRLKAGTVTKLVLNMLSTGTMIKTGKTYGNMMVDMVASNLKLEQRSRNMLRRVSARCNTFSDAELDSLLVECNHSVKLAILVAESQCSVNVCEKHLASTGGVLAKALAATDRPNKNTVVETIASRPFVLCIDGGGTKCAATVTDATGVVYRGSSGPCNLTDHVGDVDSVISTILEATKSALMGVTTGVDPRQNTVRTYFNSVWVGLAGLDRAGFQDRLSPKLAEAFGIDDPKNVRLTNDVDLLTAAIPLSHAKCPALVVIAGTGSVAMQYKWSADHQEYKCVARSGGWGHILGDEGGGYAIGLKAIQHTLGLFEDVSLGLVKPDSDQLAMAVAAKLGFHIRSNVGMDLLNDLLAQKCTQGAKRRIAGVAEAVLNLMGDCKVAAGIVKAQVGKLIGENLSRLVNPDALEYQVPEQSVLILAGGLLNHDRYRATFEDELDSRRLYFRGTVVVENASVVGARYLSRQV</sequence>
<name>A0A9W4HTG9_PENOL</name>
<dbReference type="GO" id="GO:0045127">
    <property type="term" value="F:N-acetylglucosamine kinase activity"/>
    <property type="evidence" value="ECO:0007669"/>
    <property type="project" value="UniProtKB-EC"/>
</dbReference>
<accession>A0A9W4HTG9</accession>
<dbReference type="InterPro" id="IPR001347">
    <property type="entry name" value="SIS_dom"/>
</dbReference>
<dbReference type="GO" id="GO:0005829">
    <property type="term" value="C:cytosol"/>
    <property type="evidence" value="ECO:0007669"/>
    <property type="project" value="TreeGrafter"/>
</dbReference>
<dbReference type="GO" id="GO:0042593">
    <property type="term" value="P:glucose homeostasis"/>
    <property type="evidence" value="ECO:0007669"/>
    <property type="project" value="TreeGrafter"/>
</dbReference>
<gene>
    <name evidence="8" type="ORF">POLS_LOCUS5378</name>
</gene>
<dbReference type="PANTHER" id="PTHR10088">
    <property type="entry name" value="GLUCOKINASE REGULATORY PROTEIN"/>
    <property type="match status" value="1"/>
</dbReference>
<dbReference type="PANTHER" id="PTHR10088:SF4">
    <property type="entry name" value="GLUCOKINASE REGULATORY PROTEIN"/>
    <property type="match status" value="1"/>
</dbReference>
<evidence type="ECO:0000256" key="2">
    <source>
        <dbReference type="ARBA" id="ARBA00012122"/>
    </source>
</evidence>
<evidence type="ECO:0000259" key="7">
    <source>
        <dbReference type="PROSITE" id="PS51464"/>
    </source>
</evidence>
<dbReference type="Gene3D" id="1.10.8.1080">
    <property type="match status" value="1"/>
</dbReference>
<dbReference type="Gene3D" id="3.40.50.10490">
    <property type="entry name" value="Glucose-6-phosphate isomerase like protein, domain 1"/>
    <property type="match status" value="1"/>
</dbReference>
<dbReference type="Proteomes" id="UP001153618">
    <property type="component" value="Unassembled WGS sequence"/>
</dbReference>
<dbReference type="GO" id="GO:0046348">
    <property type="term" value="P:amino sugar catabolic process"/>
    <property type="evidence" value="ECO:0007669"/>
    <property type="project" value="InterPro"/>
</dbReference>
<dbReference type="Pfam" id="PF22645">
    <property type="entry name" value="GKRP_SIS_N"/>
    <property type="match status" value="1"/>
</dbReference>
<dbReference type="SUPFAM" id="SSF53067">
    <property type="entry name" value="Actin-like ATPase domain"/>
    <property type="match status" value="2"/>
</dbReference>
<comment type="similarity">
    <text evidence="1">Belongs to the eukaryotic-type N-acetylglucosamine kinase family.</text>
</comment>
<dbReference type="SUPFAM" id="SSF53697">
    <property type="entry name" value="SIS domain"/>
    <property type="match status" value="1"/>
</dbReference>
<dbReference type="GO" id="GO:0009750">
    <property type="term" value="P:response to fructose"/>
    <property type="evidence" value="ECO:0007669"/>
    <property type="project" value="TreeGrafter"/>
</dbReference>
<proteinExistence type="inferred from homology"/>
<keyword evidence="5" id="KW-0119">Carbohydrate metabolism</keyword>
<reference evidence="8" key="1">
    <citation type="submission" date="2021-07" db="EMBL/GenBank/DDBJ databases">
        <authorList>
            <person name="Branca A.L. A."/>
        </authorList>
    </citation>
    <scope>NUCLEOTIDE SEQUENCE</scope>
</reference>
<dbReference type="InterPro" id="IPR005486">
    <property type="entry name" value="Glucokinase_regulatory_CS"/>
</dbReference>
<comment type="caution">
    <text evidence="8">The sequence shown here is derived from an EMBL/GenBank/DDBJ whole genome shotgun (WGS) entry which is preliminary data.</text>
</comment>
<dbReference type="Gene3D" id="3.30.420.40">
    <property type="match status" value="2"/>
</dbReference>
<evidence type="ECO:0000256" key="5">
    <source>
        <dbReference type="ARBA" id="ARBA00023277"/>
    </source>
</evidence>
<dbReference type="AlphaFoldDB" id="A0A9W4HTG9"/>
<dbReference type="PROSITE" id="PS01272">
    <property type="entry name" value="GCKR"/>
    <property type="match status" value="1"/>
</dbReference>
<dbReference type="EC" id="2.7.1.59" evidence="2"/>
<evidence type="ECO:0000313" key="9">
    <source>
        <dbReference type="Proteomes" id="UP001153618"/>
    </source>
</evidence>